<dbReference type="Proteomes" id="UP000481252">
    <property type="component" value="Unassembled WGS sequence"/>
</dbReference>
<evidence type="ECO:0000313" key="10">
    <source>
        <dbReference type="Proteomes" id="UP000481252"/>
    </source>
</evidence>
<dbReference type="SUPFAM" id="SSF52540">
    <property type="entry name" value="P-loop containing nucleoside triphosphate hydrolases"/>
    <property type="match status" value="2"/>
</dbReference>
<feature type="domain" description="ABC transporter" evidence="8">
    <location>
        <begin position="24"/>
        <end position="259"/>
    </location>
</feature>
<dbReference type="PANTHER" id="PTHR43790:SF3">
    <property type="entry name" value="D-ALLOSE IMPORT ATP-BINDING PROTEIN ALSA-RELATED"/>
    <property type="match status" value="1"/>
</dbReference>
<feature type="domain" description="ABC transporter" evidence="8">
    <location>
        <begin position="261"/>
        <end position="517"/>
    </location>
</feature>
<dbReference type="PANTHER" id="PTHR43790">
    <property type="entry name" value="CARBOHYDRATE TRANSPORT ATP-BINDING PROTEIN MG119-RELATED"/>
    <property type="match status" value="1"/>
</dbReference>
<dbReference type="Gene3D" id="3.40.50.300">
    <property type="entry name" value="P-loop containing nucleotide triphosphate hydrolases"/>
    <property type="match status" value="2"/>
</dbReference>
<keyword evidence="5 9" id="KW-0067">ATP-binding</keyword>
<evidence type="ECO:0000256" key="2">
    <source>
        <dbReference type="ARBA" id="ARBA00022475"/>
    </source>
</evidence>
<evidence type="ECO:0000259" key="8">
    <source>
        <dbReference type="PROSITE" id="PS50893"/>
    </source>
</evidence>
<dbReference type="CDD" id="cd03215">
    <property type="entry name" value="ABC_Carb_Monos_II"/>
    <property type="match status" value="1"/>
</dbReference>
<comment type="caution">
    <text evidence="9">The sequence shown here is derived from an EMBL/GenBank/DDBJ whole genome shotgun (WGS) entry which is preliminary data.</text>
</comment>
<sequence length="519" mass="55791">MFDVNTAAGAVASAGPSASSPLALRADGVQMRYGGTMALKGVSLEAKAGNIHALIGENGAGKSTFLGVIAGRVVPSAGNVSIFGQPHVFGQPRQARRLGITAIYQELTIVPRLSAVANVFLGQPISRSGMLDEKSMRRDFDTLCERLDVRIRPDVLAGTLSVADQQMLEIMRGIQSEARLLLFDEPTTSLAPPEREALFKIMRQLKDHGTTMMFVSHNLEEVLDISDTVTVFRDGSLSASGDRSDWDKPSLIRAMVGHDVVENRRVERPPVPAGMPFLLQADKVTVPGAIENVSITLKRGEILGIGGLVGSGRTSLLRALAGLEPRSTGTLVINGEACPWPNDPRRALGAGIALVPEDRKAQGLVLGMRAMDNVVMADMKQVSRMGFLSNTMIREKSRKIAREFGYPETRLETIVRHLSGGNQQKVLLGKVRFCSPSILLVDEPTRGIDIGAKDEIMNTLRALADEGVGIIVVSSDLEEVIAISDRIVVMSEGQAVAELDQSRSTVAVGDILHAAFRVH</sequence>
<dbReference type="InterPro" id="IPR003439">
    <property type="entry name" value="ABC_transporter-like_ATP-bd"/>
</dbReference>
<evidence type="ECO:0000256" key="3">
    <source>
        <dbReference type="ARBA" id="ARBA00022597"/>
    </source>
</evidence>
<keyword evidence="3" id="KW-0762">Sugar transport</keyword>
<protein>
    <submittedName>
        <fullName evidence="9">Sugar ABC transporter ATP-binding protein</fullName>
    </submittedName>
</protein>
<reference evidence="9 10" key="1">
    <citation type="submission" date="2020-02" db="EMBL/GenBank/DDBJ databases">
        <title>Genome sequence of the type strain CGMCC 1.15528 of Mesorhizobium zhangyense.</title>
        <authorList>
            <person name="Gao J."/>
            <person name="Sun J."/>
        </authorList>
    </citation>
    <scope>NUCLEOTIDE SEQUENCE [LARGE SCALE GENOMIC DNA]</scope>
    <source>
        <strain evidence="9 10">CGMCC 1.15528</strain>
    </source>
</reference>
<gene>
    <name evidence="9" type="ORF">G6N74_12460</name>
</gene>
<keyword evidence="4" id="KW-0547">Nucleotide-binding</keyword>
<evidence type="ECO:0000256" key="7">
    <source>
        <dbReference type="ARBA" id="ARBA00023136"/>
    </source>
</evidence>
<keyword evidence="7" id="KW-0472">Membrane</keyword>
<evidence type="ECO:0000256" key="6">
    <source>
        <dbReference type="ARBA" id="ARBA00022967"/>
    </source>
</evidence>
<dbReference type="SMART" id="SM00382">
    <property type="entry name" value="AAA"/>
    <property type="match status" value="2"/>
</dbReference>
<evidence type="ECO:0000256" key="5">
    <source>
        <dbReference type="ARBA" id="ARBA00022840"/>
    </source>
</evidence>
<dbReference type="GO" id="GO:0016887">
    <property type="term" value="F:ATP hydrolysis activity"/>
    <property type="evidence" value="ECO:0007669"/>
    <property type="project" value="InterPro"/>
</dbReference>
<organism evidence="9 10">
    <name type="scientific">Mesorhizobium zhangyense</name>
    <dbReference type="NCBI Taxonomy" id="1776730"/>
    <lineage>
        <taxon>Bacteria</taxon>
        <taxon>Pseudomonadati</taxon>
        <taxon>Pseudomonadota</taxon>
        <taxon>Alphaproteobacteria</taxon>
        <taxon>Hyphomicrobiales</taxon>
        <taxon>Phyllobacteriaceae</taxon>
        <taxon>Mesorhizobium</taxon>
    </lineage>
</organism>
<dbReference type="AlphaFoldDB" id="A0A7C9V7P8"/>
<keyword evidence="2" id="KW-1003">Cell membrane</keyword>
<proteinExistence type="predicted"/>
<dbReference type="Pfam" id="PF00005">
    <property type="entry name" value="ABC_tran"/>
    <property type="match status" value="2"/>
</dbReference>
<name>A0A7C9V7P8_9HYPH</name>
<keyword evidence="10" id="KW-1185">Reference proteome</keyword>
<accession>A0A7C9V7P8</accession>
<keyword evidence="1" id="KW-0813">Transport</keyword>
<dbReference type="InterPro" id="IPR050107">
    <property type="entry name" value="ABC_carbohydrate_import_ATPase"/>
</dbReference>
<dbReference type="InterPro" id="IPR003593">
    <property type="entry name" value="AAA+_ATPase"/>
</dbReference>
<evidence type="ECO:0000313" key="9">
    <source>
        <dbReference type="EMBL" id="NGN41883.1"/>
    </source>
</evidence>
<dbReference type="GO" id="GO:0005524">
    <property type="term" value="F:ATP binding"/>
    <property type="evidence" value="ECO:0007669"/>
    <property type="project" value="UniProtKB-KW"/>
</dbReference>
<dbReference type="CDD" id="cd03216">
    <property type="entry name" value="ABC_Carb_Monos_I"/>
    <property type="match status" value="1"/>
</dbReference>
<evidence type="ECO:0000256" key="1">
    <source>
        <dbReference type="ARBA" id="ARBA00022448"/>
    </source>
</evidence>
<keyword evidence="6" id="KW-1278">Translocase</keyword>
<evidence type="ECO:0000256" key="4">
    <source>
        <dbReference type="ARBA" id="ARBA00022741"/>
    </source>
</evidence>
<dbReference type="PROSITE" id="PS50893">
    <property type="entry name" value="ABC_TRANSPORTER_2"/>
    <property type="match status" value="2"/>
</dbReference>
<dbReference type="InterPro" id="IPR027417">
    <property type="entry name" value="P-loop_NTPase"/>
</dbReference>
<dbReference type="EMBL" id="JAAKZG010000004">
    <property type="protein sequence ID" value="NGN41883.1"/>
    <property type="molecule type" value="Genomic_DNA"/>
</dbReference>